<feature type="region of interest" description="Disordered" evidence="1">
    <location>
        <begin position="1850"/>
        <end position="1876"/>
    </location>
</feature>
<keyword evidence="3" id="KW-1185">Reference proteome</keyword>
<sequence>MCAALHRERIPTAEEMMTYQSAWRRRLLAHALAARNSGRTLDLEQPEGCMDTMFQGSAVAGGSEWAAQMALDEHFIQQFETTYWPTVILPIRQLVLQDLKRETRSRHPFGVTHCEQRFPMATGMTVVSDNSSEEDSNSTDESGNADALEFNIFSSKRQAQVDTVQGLMEEVAEEVSAASEAELLMAKCIQQMQPQRFSKSVQFAVQLDNLEVTLAAAYEAPACIRVTLDELYTHIAMYYDLRMSVVAAFEGVQVIDNLMPELSHRRIIASSSHTKLSSEGPTDPCKGRHKGNYADIYLSPCSHARCLSRQSLDNPPVSPLQPGSSACILDWSANCTWRGGCPFEPLKKTANAYRDNERGNNDAAAGGWLRFDKVYVPLDGIPDMRLYVQTHGSLLCTITPAAVAFVVQSLQEPVHLVEGSSILEAASKEVQDALHRNELFLARLLVGEVDHPTVDICVDIPVPQKLLLPFSHKDVQCRGLLFHSGAVSVDSSLQLWHNQPPGTSPAAVRKAYDRYTMAVTGACARRVINCQQVEWGLSACPLSFCSLSLERKAEVARSSSAVVRADAAESGLQGAESSSRSRRRRCDSPEVRSAVKSRRGMVLEGRKYEVEEAAETPIKPANEDADTLRCSICLEKRTNEFILWPTGMTANFDVCNRIHSQTGLPAFRITLQDQGFSGVCIGLTDKDIMALVGLFSQVNALQQAFLSLWNEQPVSDTDSHVVPISSSQSSMLAPPQKNMEVPRSEIPRRESCVRNKKDKNNRRRRTIDIVRAYSTRAHWKTLVDGDSGGLSDASVKGSLDSMHNIEKGSALRRVALYLHRSLRCSGLPVPDQVASNRSTDRMLPSCGVQSAILPGEDLPELDGSNGAALSPDSPEGSSTLLPPSLSAYSKGKAVESFQTAENSSKGPFDVDDSNANVPAAQQSPQQSPTNGLVGFDIRLSLSIFEFRLYKESKTGKCSFVRGNEGEHAVSLEHTHAKNLKSLIDNSLLVKFGVNSSRIRLGSTSRSTKTTGRASFEEIYVALGRREPNYCMCLEPPEATEEGRGWPTTLKESAVKHRKQEARPADVRSLSSKDYLAAGCAYLDHTINDAASSAFLTALPTAKQGKLTPLLQFTLTHTPNSIDAEDDAGDIAAALVQAAASYNSSSSKEKLHPAAILALQKALRSERVRLTTRWMFPPPFPGMETAEASPSYADQLPSKVHTQASGYEAGNTATPARTLSQPWKQPVEEAEGNSYYSRNSSSFDIHSSEAAEEEVLVEDLSGGRCFLVPAYLHAALAPTRTWQALTAKAPAVSVEASLCLKALLCSVDIRCSPLRLTLDWEVLSGLLGITKEMISQASEAYAASFLSGSSAPARDLSAVSACENHVQQFLQTSAEEGTTIAGLRRKEEKEETEAGTRWDGGSLDATLIRQNGDELPWRARVSIILSHCELILPVSTPSPFPDISLAQMFCSDDGLAWTERTPSFSQRHGTATKRFGEESEVKKKTQAHSPDKPERLLSFTAPDPLKTMAISATAFKKSRMNGKFGTERALRPGMVDLLEPLVTLAPPICVVSCSAAVSFYSECRLVSVPKEGSCLENAEGPQDKVAGTAGIKKCMRLVGSVYQIRAEMLQGQGDFQNPKGFSELVESWKKTKGFSEFDIQSFPARGGCLRPPGFANQEASQLTLLDSQQIAKSLYDKNREGWSGASTVSQMVTNSVLELPTTNTTHQSRGFRANLEFRRKGRASAHSQLLVRKQSIVDGCRCIITASYKSFERPSSKSGAAVQSQVRQHAADCMPNDTPEGYVNSLQSASSKVRCTLRQSRTSERSESAGDLLLELDPLIVNLEPSVVVGAVSLFQLLQKYFLPNSTEALEAKGPKDCSKDSRSGGTMKQSGGVCRIGGSPADVATPAVNGEEHFPNIDRPASHANCMMPGNSYFLVDSLPSCDGSLQLSFKTAESGSSLPSSLFDRKIPGGAGNGFNCRPVGGLRDLRIKETNCTSKGQQLNDAPLEYTTGDNKETTNVLAWIWESLNKLNAALNVKLKMECIQLESPSLHFTVEDMEIYSALE</sequence>
<organism evidence="2 3">
    <name type="scientific">Eimeria necatrix</name>
    <dbReference type="NCBI Taxonomy" id="51315"/>
    <lineage>
        <taxon>Eukaryota</taxon>
        <taxon>Sar</taxon>
        <taxon>Alveolata</taxon>
        <taxon>Apicomplexa</taxon>
        <taxon>Conoidasida</taxon>
        <taxon>Coccidia</taxon>
        <taxon>Eucoccidiorida</taxon>
        <taxon>Eimeriorina</taxon>
        <taxon>Eimeriidae</taxon>
        <taxon>Eimeria</taxon>
    </lineage>
</organism>
<protein>
    <submittedName>
        <fullName evidence="2">AGAP005082-PA, related, related</fullName>
    </submittedName>
</protein>
<name>U6MIV1_9EIME</name>
<dbReference type="OrthoDB" id="10305874at2759"/>
<dbReference type="GeneID" id="25475724"/>
<evidence type="ECO:0000313" key="2">
    <source>
        <dbReference type="EMBL" id="CDJ63961.1"/>
    </source>
</evidence>
<feature type="compositionally biased region" description="Polar residues" evidence="1">
    <location>
        <begin position="896"/>
        <end position="905"/>
    </location>
</feature>
<proteinExistence type="predicted"/>
<feature type="region of interest" description="Disordered" evidence="1">
    <location>
        <begin position="719"/>
        <end position="742"/>
    </location>
</feature>
<dbReference type="VEuPathDB" id="ToxoDB:ENH_00055810"/>
<dbReference type="EMBL" id="HG722886">
    <property type="protein sequence ID" value="CDJ63961.1"/>
    <property type="molecule type" value="Genomic_DNA"/>
</dbReference>
<feature type="compositionally biased region" description="Basic and acidic residues" evidence="1">
    <location>
        <begin position="1850"/>
        <end position="1862"/>
    </location>
</feature>
<feature type="compositionally biased region" description="Basic and acidic residues" evidence="1">
    <location>
        <begin position="1473"/>
        <end position="1494"/>
    </location>
</feature>
<dbReference type="Proteomes" id="UP000030754">
    <property type="component" value="Unassembled WGS sequence"/>
</dbReference>
<evidence type="ECO:0000313" key="3">
    <source>
        <dbReference type="Proteomes" id="UP000030754"/>
    </source>
</evidence>
<gene>
    <name evidence="2" type="ORF">ENH_00055810</name>
</gene>
<reference evidence="2" key="2">
    <citation type="submission" date="2013-10" db="EMBL/GenBank/DDBJ databases">
        <authorList>
            <person name="Aslett M."/>
        </authorList>
    </citation>
    <scope>NUCLEOTIDE SEQUENCE [LARGE SCALE GENOMIC DNA]</scope>
    <source>
        <strain evidence="2">Houghton</strain>
    </source>
</reference>
<reference evidence="2" key="1">
    <citation type="submission" date="2013-10" db="EMBL/GenBank/DDBJ databases">
        <title>Genomic analysis of the causative agents of coccidiosis in chickens.</title>
        <authorList>
            <person name="Reid A.J."/>
            <person name="Blake D."/>
            <person name="Billington K."/>
            <person name="Browne H."/>
            <person name="Dunn M."/>
            <person name="Hung S."/>
            <person name="Kawahara F."/>
            <person name="Miranda-Saavedra D."/>
            <person name="Mourier T."/>
            <person name="Nagra H."/>
            <person name="Otto T.D."/>
            <person name="Rawlings N."/>
            <person name="Sanchez A."/>
            <person name="Sanders M."/>
            <person name="Subramaniam C."/>
            <person name="Tay Y."/>
            <person name="Dear P."/>
            <person name="Doerig C."/>
            <person name="Gruber A."/>
            <person name="Parkinson J."/>
            <person name="Shirley M."/>
            <person name="Wan K.L."/>
            <person name="Berriman M."/>
            <person name="Tomley F."/>
            <person name="Pain A."/>
        </authorList>
    </citation>
    <scope>NUCLEOTIDE SEQUENCE [LARGE SCALE GENOMIC DNA]</scope>
    <source>
        <strain evidence="2">Houghton</strain>
    </source>
</reference>
<evidence type="ECO:0000256" key="1">
    <source>
        <dbReference type="SAM" id="MobiDB-lite"/>
    </source>
</evidence>
<accession>U6MIV1</accession>
<feature type="region of interest" description="Disordered" evidence="1">
    <location>
        <begin position="1465"/>
        <end position="1497"/>
    </location>
</feature>
<feature type="region of interest" description="Disordered" evidence="1">
    <location>
        <begin position="854"/>
        <end position="931"/>
    </location>
</feature>
<feature type="compositionally biased region" description="Low complexity" evidence="1">
    <location>
        <begin position="918"/>
        <end position="928"/>
    </location>
</feature>
<dbReference type="RefSeq" id="XP_013439286.1">
    <property type="nucleotide sequence ID" value="XM_013583832.1"/>
</dbReference>